<reference evidence="1" key="1">
    <citation type="thesis" date="2021" institute="BYU ScholarsArchive" country="Provo, UT, USA">
        <title>Applications of and Algorithms for Genome Assembly and Genomic Analyses with an Emphasis on Marine Teleosts.</title>
        <authorList>
            <person name="Pickett B.D."/>
        </authorList>
    </citation>
    <scope>NUCLEOTIDE SEQUENCE</scope>
    <source>
        <strain evidence="1">HI-2016</strain>
    </source>
</reference>
<name>A0A8T2NRY4_9TELE</name>
<accession>A0A8T2NRY4</accession>
<comment type="caution">
    <text evidence="1">The sequence shown here is derived from an EMBL/GenBank/DDBJ whole genome shotgun (WGS) entry which is preliminary data.</text>
</comment>
<organism evidence="1 2">
    <name type="scientific">Albula glossodonta</name>
    <name type="common">roundjaw bonefish</name>
    <dbReference type="NCBI Taxonomy" id="121402"/>
    <lineage>
        <taxon>Eukaryota</taxon>
        <taxon>Metazoa</taxon>
        <taxon>Chordata</taxon>
        <taxon>Craniata</taxon>
        <taxon>Vertebrata</taxon>
        <taxon>Euteleostomi</taxon>
        <taxon>Actinopterygii</taxon>
        <taxon>Neopterygii</taxon>
        <taxon>Teleostei</taxon>
        <taxon>Albuliformes</taxon>
        <taxon>Albulidae</taxon>
        <taxon>Albula</taxon>
    </lineage>
</organism>
<dbReference type="EMBL" id="JAFBMS010000031">
    <property type="protein sequence ID" value="KAG9341940.1"/>
    <property type="molecule type" value="Genomic_DNA"/>
</dbReference>
<gene>
    <name evidence="1" type="ORF">JZ751_018257</name>
</gene>
<evidence type="ECO:0000313" key="2">
    <source>
        <dbReference type="Proteomes" id="UP000824540"/>
    </source>
</evidence>
<dbReference type="Proteomes" id="UP000824540">
    <property type="component" value="Unassembled WGS sequence"/>
</dbReference>
<proteinExistence type="predicted"/>
<sequence>MEREEAERGRSSLQPGPHAAVLLAPTFPRKPAQCLHSVLCYLSTLQISRVRVQDSKPDVITSQRKETATGEALQAQLGYSHVKGRTEEEAWQHKVLADFEAIANSSQCKNFMDRIADRLGPSVLNIKPHD</sequence>
<protein>
    <submittedName>
        <fullName evidence="1">Uncharacterized protein</fullName>
    </submittedName>
</protein>
<keyword evidence="2" id="KW-1185">Reference proteome</keyword>
<evidence type="ECO:0000313" key="1">
    <source>
        <dbReference type="EMBL" id="KAG9341940.1"/>
    </source>
</evidence>
<dbReference type="AlphaFoldDB" id="A0A8T2NRY4"/>